<dbReference type="HOGENOM" id="CLU_473114_0_0_0"/>
<feature type="transmembrane region" description="Helical" evidence="1">
    <location>
        <begin position="6"/>
        <end position="26"/>
    </location>
</feature>
<organism evidence="2 3">
    <name type="scientific">Marinitoga piezophila (strain DSM 14283 / JCM 11233 / KA3)</name>
    <dbReference type="NCBI Taxonomy" id="443254"/>
    <lineage>
        <taxon>Bacteria</taxon>
        <taxon>Thermotogati</taxon>
        <taxon>Thermotogota</taxon>
        <taxon>Thermotogae</taxon>
        <taxon>Petrotogales</taxon>
        <taxon>Petrotogaceae</taxon>
        <taxon>Marinitoga</taxon>
    </lineage>
</organism>
<keyword evidence="1" id="KW-0472">Membrane</keyword>
<dbReference type="KEGG" id="mpz:Marpi_0518"/>
<proteinExistence type="predicted"/>
<dbReference type="STRING" id="443254.Marpi_0518"/>
<dbReference type="Proteomes" id="UP000007161">
    <property type="component" value="Chromosome"/>
</dbReference>
<name>H2J5A2_MARPK</name>
<reference evidence="2 3" key="1">
    <citation type="journal article" date="2012" name="J. Bacteriol.">
        <title>Complete Genome Sequence of the Thermophilic, Piezophilic, Heterotrophic Bacterium Marinitoga piezophila KA3.</title>
        <authorList>
            <person name="Lucas S."/>
            <person name="Han J."/>
            <person name="Lapidus A."/>
            <person name="Cheng J.F."/>
            <person name="Goodwin L.A."/>
            <person name="Pitluck S."/>
            <person name="Peters L."/>
            <person name="Mikhailova N."/>
            <person name="Teshima H."/>
            <person name="Detter J.C."/>
            <person name="Han C."/>
            <person name="Tapia R."/>
            <person name="Land M."/>
            <person name="Hauser L."/>
            <person name="Kyrpides N.C."/>
            <person name="Ivanova N."/>
            <person name="Pagani I."/>
            <person name="Vannier P."/>
            <person name="Oger P."/>
            <person name="Bartlett D.H."/>
            <person name="Noll K.M."/>
            <person name="Woyke T."/>
            <person name="Jebbar M."/>
        </authorList>
    </citation>
    <scope>NUCLEOTIDE SEQUENCE [LARGE SCALE GENOMIC DNA]</scope>
    <source>
        <strain evidence="3">DSM 14283 / JCM 11233 / KA3</strain>
    </source>
</reference>
<keyword evidence="1" id="KW-0812">Transmembrane</keyword>
<dbReference type="EMBL" id="CP003257">
    <property type="protein sequence ID" value="AEX84960.1"/>
    <property type="molecule type" value="Genomic_DNA"/>
</dbReference>
<sequence>MKNFKIFFYSIFLLIVITLFSFSIYIKNELNIFVADQHQTAIKNEFLKLNNKIESGISSYLKNKNFTFKILDIIIWDENKHIVYNDFYINSINEINKKLFIIKSLIIKNKKYFYAYRVSDLIDFLNAFTPLPIIAVKKGIYINKSGEINEIFFDNDLIKILTFNNIDFYFLKKVQFLDIFEPHIILIYVLLLFFELLMLYFLIKYTKEYTTIDLKFLNENFDKLEEVEPKLDEALKLKNKIIKTQTELKNSLEGIEELREQMETLYVSYKSFINDFSHMINNPLQNILDYIFLNGGDEKSIKIINNNIIEIRNIVRKFQDISKFVYLENDNTLFIFFKLNGLHNELIYSISPILNNKNIKIISEIKTEKEYVFSNKNAIFRIMYELLSMLLQNSDNCDITIEYIMLKNNLEIKITTTDTLLNDFLLLFNNKNITKIINFEVYGVLIIKEYLKILRATYYINQTSENTSILFRIPINYKEFFDKFDFENLKSRYIEYLVEKKYTVLQAEELINEILELYIEILKETNINNSKEVGRLKDYLNNYEFTELYNWLNYIEQNPEDKDVLFFKKILLEKLS</sequence>
<keyword evidence="3" id="KW-1185">Reference proteome</keyword>
<dbReference type="AlphaFoldDB" id="H2J5A2"/>
<keyword evidence="1" id="KW-1133">Transmembrane helix</keyword>
<evidence type="ECO:0000313" key="2">
    <source>
        <dbReference type="EMBL" id="AEX84960.1"/>
    </source>
</evidence>
<feature type="transmembrane region" description="Helical" evidence="1">
    <location>
        <begin position="185"/>
        <end position="203"/>
    </location>
</feature>
<protein>
    <submittedName>
        <fullName evidence="2">Uncharacterized protein</fullName>
    </submittedName>
</protein>
<gene>
    <name evidence="2" type="ordered locus">Marpi_0518</name>
</gene>
<evidence type="ECO:0000256" key="1">
    <source>
        <dbReference type="SAM" id="Phobius"/>
    </source>
</evidence>
<evidence type="ECO:0000313" key="3">
    <source>
        <dbReference type="Proteomes" id="UP000007161"/>
    </source>
</evidence>
<dbReference type="RefSeq" id="WP_014296032.1">
    <property type="nucleotide sequence ID" value="NC_016751.1"/>
</dbReference>
<dbReference type="Gene3D" id="1.10.287.130">
    <property type="match status" value="1"/>
</dbReference>
<reference evidence="3" key="2">
    <citation type="submission" date="2012-01" db="EMBL/GenBank/DDBJ databases">
        <title>Complete sequence of chromosome of Marinitoga piezophila KA3.</title>
        <authorList>
            <person name="Lucas S."/>
            <person name="Han J."/>
            <person name="Lapidus A."/>
            <person name="Cheng J.-F."/>
            <person name="Goodwin L."/>
            <person name="Pitluck S."/>
            <person name="Peters L."/>
            <person name="Mikhailova N."/>
            <person name="Teshima H."/>
            <person name="Detter J.C."/>
            <person name="Han C."/>
            <person name="Tapia R."/>
            <person name="Land M."/>
            <person name="Hauser L."/>
            <person name="Kyrpides N."/>
            <person name="Ivanova N."/>
            <person name="Pagani I."/>
            <person name="Jebbar M."/>
            <person name="Vannier P."/>
            <person name="Oger P."/>
            <person name="Cario A."/>
            <person name="Bartlett D."/>
            <person name="Noll K.M."/>
            <person name="Woyke T."/>
        </authorList>
    </citation>
    <scope>NUCLEOTIDE SEQUENCE [LARGE SCALE GENOMIC DNA]</scope>
    <source>
        <strain evidence="3">DSM 14283 / JCM 11233 / KA3</strain>
    </source>
</reference>
<accession>H2J5A2</accession>